<dbReference type="InterPro" id="IPR050570">
    <property type="entry name" value="Cell_wall_metabolism_enzyme"/>
</dbReference>
<keyword evidence="1" id="KW-0472">Membrane</keyword>
<keyword evidence="3" id="KW-0378">Hydrolase</keyword>
<dbReference type="FunFam" id="2.70.70.10:FF:000006">
    <property type="entry name" value="M23 family peptidase"/>
    <property type="match status" value="1"/>
</dbReference>
<dbReference type="PANTHER" id="PTHR21666">
    <property type="entry name" value="PEPTIDASE-RELATED"/>
    <property type="match status" value="1"/>
</dbReference>
<proteinExistence type="predicted"/>
<dbReference type="CDD" id="cd12797">
    <property type="entry name" value="M23_peptidase"/>
    <property type="match status" value="1"/>
</dbReference>
<comment type="caution">
    <text evidence="3">The sequence shown here is derived from an EMBL/GenBank/DDBJ whole genome shotgun (WGS) entry which is preliminary data.</text>
</comment>
<dbReference type="Gene3D" id="2.70.70.10">
    <property type="entry name" value="Glucose Permease (Domain IIA)"/>
    <property type="match status" value="1"/>
</dbReference>
<dbReference type="SUPFAM" id="SSF51261">
    <property type="entry name" value="Duplicated hybrid motif"/>
    <property type="match status" value="1"/>
</dbReference>
<dbReference type="InterPro" id="IPR011055">
    <property type="entry name" value="Dup_hybrid_motif"/>
</dbReference>
<dbReference type="Pfam" id="PF01551">
    <property type="entry name" value="Peptidase_M23"/>
    <property type="match status" value="1"/>
</dbReference>
<gene>
    <name evidence="3" type="primary">mepM_13</name>
    <name evidence="3" type="ORF">GALL_214570</name>
</gene>
<dbReference type="EMBL" id="MLJW01000147">
    <property type="protein sequence ID" value="OIQ96520.1"/>
    <property type="molecule type" value="Genomic_DNA"/>
</dbReference>
<keyword evidence="1" id="KW-0812">Transmembrane</keyword>
<accession>A0A1J5RK42</accession>
<dbReference type="PANTHER" id="PTHR21666:SF291">
    <property type="entry name" value="STAGE II SPORULATION PROTEIN Q"/>
    <property type="match status" value="1"/>
</dbReference>
<evidence type="ECO:0000313" key="3">
    <source>
        <dbReference type="EMBL" id="OIQ96520.1"/>
    </source>
</evidence>
<dbReference type="InterPro" id="IPR016047">
    <property type="entry name" value="M23ase_b-sheet_dom"/>
</dbReference>
<dbReference type="GO" id="GO:0004222">
    <property type="term" value="F:metalloendopeptidase activity"/>
    <property type="evidence" value="ECO:0007669"/>
    <property type="project" value="TreeGrafter"/>
</dbReference>
<evidence type="ECO:0000259" key="2">
    <source>
        <dbReference type="Pfam" id="PF01551"/>
    </source>
</evidence>
<dbReference type="AlphaFoldDB" id="A0A1J5RK42"/>
<feature type="domain" description="M23ase beta-sheet core" evidence="2">
    <location>
        <begin position="203"/>
        <end position="297"/>
    </location>
</feature>
<sequence length="313" mass="34097">MPRENKLHIILVSDRMAKARSIQLTWRHFVLAIAGFLALVVTLSSLFSYVTVRHAAQIHLPFLQDLLRATNDAEAERSKTFLRDNLNAMAVKLGQMQAQLIRIDSIGARLSEMAGLKHDALKGGQGGPLVDPSPLSAADLQNALLALSRRVETTGDSFSLLESRLLEERVRKSMLPTTLPVRADWISAGFGWRIDPFTGLRAMHEGVDFAAEVGTPIVAAASGVVITAEPTPDYGNLVEIDHGNGITTRYAHASKLYVKVGQLVRRGQKIAVVGTTGRSTGPHLHFEVRENGVAVNPNSFLQHAEAATHLARR</sequence>
<keyword evidence="1" id="KW-1133">Transmembrane helix</keyword>
<evidence type="ECO:0000256" key="1">
    <source>
        <dbReference type="SAM" id="Phobius"/>
    </source>
</evidence>
<protein>
    <submittedName>
        <fullName evidence="3">Murein DD-endopeptidase MepM</fullName>
        <ecNumber evidence="3">3.4.24.-</ecNumber>
    </submittedName>
</protein>
<dbReference type="EC" id="3.4.24.-" evidence="3"/>
<feature type="transmembrane region" description="Helical" evidence="1">
    <location>
        <begin position="29"/>
        <end position="50"/>
    </location>
</feature>
<organism evidence="3">
    <name type="scientific">mine drainage metagenome</name>
    <dbReference type="NCBI Taxonomy" id="410659"/>
    <lineage>
        <taxon>unclassified sequences</taxon>
        <taxon>metagenomes</taxon>
        <taxon>ecological metagenomes</taxon>
    </lineage>
</organism>
<reference evidence="3" key="1">
    <citation type="submission" date="2016-10" db="EMBL/GenBank/DDBJ databases">
        <title>Sequence of Gallionella enrichment culture.</title>
        <authorList>
            <person name="Poehlein A."/>
            <person name="Muehling M."/>
            <person name="Daniel R."/>
        </authorList>
    </citation>
    <scope>NUCLEOTIDE SEQUENCE</scope>
</reference>
<name>A0A1J5RK42_9ZZZZ</name>